<evidence type="ECO:0000256" key="1">
    <source>
        <dbReference type="SAM" id="MobiDB-lite"/>
    </source>
</evidence>
<dbReference type="InterPro" id="IPR001543">
    <property type="entry name" value="FliN-like_C"/>
</dbReference>
<keyword evidence="3" id="KW-0969">Cilium</keyword>
<gene>
    <name evidence="3" type="ORF">AB4874_02070</name>
</gene>
<dbReference type="Pfam" id="PF01052">
    <property type="entry name" value="FliMN_C"/>
    <property type="match status" value="1"/>
</dbReference>
<protein>
    <submittedName>
        <fullName evidence="3">FliM/FliN family flagellar motor switch protein</fullName>
    </submittedName>
</protein>
<dbReference type="Proteomes" id="UP001557465">
    <property type="component" value="Unassembled WGS sequence"/>
</dbReference>
<organism evidence="3 4">
    <name type="scientific">Thioclava arctica</name>
    <dbReference type="NCBI Taxonomy" id="3238301"/>
    <lineage>
        <taxon>Bacteria</taxon>
        <taxon>Pseudomonadati</taxon>
        <taxon>Pseudomonadota</taxon>
        <taxon>Alphaproteobacteria</taxon>
        <taxon>Rhodobacterales</taxon>
        <taxon>Paracoccaceae</taxon>
        <taxon>Thioclava</taxon>
    </lineage>
</organism>
<dbReference type="SUPFAM" id="SSF101801">
    <property type="entry name" value="Surface presentation of antigens (SPOA)"/>
    <property type="match status" value="1"/>
</dbReference>
<name>A0ABV3TH77_9RHOB</name>
<dbReference type="EMBL" id="JBFRYC010000001">
    <property type="protein sequence ID" value="MEX1660440.1"/>
    <property type="molecule type" value="Genomic_DNA"/>
</dbReference>
<evidence type="ECO:0000313" key="4">
    <source>
        <dbReference type="Proteomes" id="UP001557465"/>
    </source>
</evidence>
<accession>A0ABV3TH77</accession>
<dbReference type="InterPro" id="IPR036429">
    <property type="entry name" value="SpoA-like_sf"/>
</dbReference>
<reference evidence="3 4" key="1">
    <citation type="journal article" date="2011" name="Int. J. Syst. Evol. Microbiol.">
        <title>Zhongshania antarctica gen. nov., sp. nov. and Zhongshania guokunii sp. nov., gammaproteobacteria respectively isolated from coastal attached (fast) ice and surface seawater of the Antarctic.</title>
        <authorList>
            <person name="Li H.J."/>
            <person name="Zhang X.Y."/>
            <person name="Chen C.X."/>
            <person name="Zhang Y.J."/>
            <person name="Gao Z.M."/>
            <person name="Yu Y."/>
            <person name="Chen X.L."/>
            <person name="Chen B."/>
            <person name="Zhang Y.Z."/>
        </authorList>
    </citation>
    <scope>NUCLEOTIDE SEQUENCE [LARGE SCALE GENOMIC DNA]</scope>
    <source>
        <strain evidence="3 4">15-R06ZXC-3</strain>
    </source>
</reference>
<keyword evidence="3" id="KW-0966">Cell projection</keyword>
<proteinExistence type="predicted"/>
<evidence type="ECO:0000313" key="3">
    <source>
        <dbReference type="EMBL" id="MEX1660440.1"/>
    </source>
</evidence>
<feature type="region of interest" description="Disordered" evidence="1">
    <location>
        <begin position="383"/>
        <end position="406"/>
    </location>
</feature>
<keyword evidence="4" id="KW-1185">Reference proteome</keyword>
<dbReference type="RefSeq" id="WP_368390751.1">
    <property type="nucleotide sequence ID" value="NZ_JBFRYC010000001.1"/>
</dbReference>
<sequence>MSDFKWMEGMAPEQGKSVLRKKAEAGRPVADGAVMSAERAISSGLAKVAQDMLTLPLRVTALEETRRSLADLPETLEDLSLLALIEGPSEALGLIALPPATLQALIEMQTMGRLSKTPPGPRKPTRIDAAMAVDFIDSLLTSIETSLIEDDAISWAGGFRYASYLDDPRPLGLLLEDVTFRVWTVQFVLGESGEREGAFLWAVPQKGRGAHLKRDPSVACTGDEAGAHKTLAALLVPPWEEQIERTVMSTPAELTAVLHRMTLPLSAVLNFKPGMELPLPADSLEQITLEAQGRRKLSFARLGQSRGNRALRLTGAERAATDHEAPDDTLSVGASPFEASGLPEAPLGGLGDPMNTAYDDDASVDLDALGGFGAADDLPDLGGFAPLPEAETATDDLPPLKIGSGF</sequence>
<evidence type="ECO:0000259" key="2">
    <source>
        <dbReference type="Pfam" id="PF01052"/>
    </source>
</evidence>
<feature type="region of interest" description="Disordered" evidence="1">
    <location>
        <begin position="317"/>
        <end position="358"/>
    </location>
</feature>
<keyword evidence="3" id="KW-0282">Flagellum</keyword>
<feature type="domain" description="Flagellar motor switch protein FliN-like C-terminal" evidence="2">
    <location>
        <begin position="247"/>
        <end position="315"/>
    </location>
</feature>
<dbReference type="Gene3D" id="2.30.330.10">
    <property type="entry name" value="SpoA-like"/>
    <property type="match status" value="1"/>
</dbReference>
<comment type="caution">
    <text evidence="3">The sequence shown here is derived from an EMBL/GenBank/DDBJ whole genome shotgun (WGS) entry which is preliminary data.</text>
</comment>